<dbReference type="GO" id="GO:0008483">
    <property type="term" value="F:transaminase activity"/>
    <property type="evidence" value="ECO:0007669"/>
    <property type="project" value="UniProtKB-KW"/>
</dbReference>
<evidence type="ECO:0000313" key="7">
    <source>
        <dbReference type="Proteomes" id="UP000608579"/>
    </source>
</evidence>
<dbReference type="GO" id="GO:0030170">
    <property type="term" value="F:pyridoxal phosphate binding"/>
    <property type="evidence" value="ECO:0007669"/>
    <property type="project" value="InterPro"/>
</dbReference>
<dbReference type="InterPro" id="IPR049704">
    <property type="entry name" value="Aminotrans_3_PPA_site"/>
</dbReference>
<gene>
    <name evidence="6" type="ORF">EYH45_08210</name>
</gene>
<dbReference type="GO" id="GO:0042802">
    <property type="term" value="F:identical protein binding"/>
    <property type="evidence" value="ECO:0007669"/>
    <property type="project" value="TreeGrafter"/>
</dbReference>
<comment type="cofactor">
    <cofactor evidence="1">
        <name>pyridoxal 5'-phosphate</name>
        <dbReference type="ChEBI" id="CHEBI:597326"/>
    </cofactor>
</comment>
<dbReference type="InterPro" id="IPR015424">
    <property type="entry name" value="PyrdxlP-dep_Trfase"/>
</dbReference>
<dbReference type="InterPro" id="IPR050103">
    <property type="entry name" value="Class-III_PLP-dep_AT"/>
</dbReference>
<dbReference type="CDD" id="cd00610">
    <property type="entry name" value="OAT_like"/>
    <property type="match status" value="1"/>
</dbReference>
<evidence type="ECO:0000256" key="3">
    <source>
        <dbReference type="ARBA" id="ARBA00022679"/>
    </source>
</evidence>
<dbReference type="PIRSF" id="PIRSF000521">
    <property type="entry name" value="Transaminase_4ab_Lys_Orn"/>
    <property type="match status" value="1"/>
</dbReference>
<proteinExistence type="inferred from homology"/>
<dbReference type="Proteomes" id="UP000608579">
    <property type="component" value="Unassembled WGS sequence"/>
</dbReference>
<organism evidence="6 7">
    <name type="scientific">Caldiarchaeum subterraneum</name>
    <dbReference type="NCBI Taxonomy" id="311458"/>
    <lineage>
        <taxon>Archaea</taxon>
        <taxon>Nitrososphaerota</taxon>
        <taxon>Candidatus Caldarchaeales</taxon>
        <taxon>Candidatus Caldarchaeaceae</taxon>
        <taxon>Candidatus Caldarchaeum</taxon>
    </lineage>
</organism>
<evidence type="ECO:0000256" key="4">
    <source>
        <dbReference type="ARBA" id="ARBA00022898"/>
    </source>
</evidence>
<dbReference type="InterPro" id="IPR015421">
    <property type="entry name" value="PyrdxlP-dep_Trfase_major"/>
</dbReference>
<accession>A0A833EAM0</accession>
<keyword evidence="3 6" id="KW-0808">Transferase</keyword>
<dbReference type="PANTHER" id="PTHR11986">
    <property type="entry name" value="AMINOTRANSFERASE CLASS III"/>
    <property type="match status" value="1"/>
</dbReference>
<comment type="similarity">
    <text evidence="5">Belongs to the class-III pyridoxal-phosphate-dependent aminotransferase family.</text>
</comment>
<dbReference type="EMBL" id="DQVM01000165">
    <property type="protein sequence ID" value="HIQ30524.1"/>
    <property type="molecule type" value="Genomic_DNA"/>
</dbReference>
<dbReference type="Gene3D" id="3.90.1150.10">
    <property type="entry name" value="Aspartate Aminotransferase, domain 1"/>
    <property type="match status" value="1"/>
</dbReference>
<dbReference type="PROSITE" id="PS00600">
    <property type="entry name" value="AA_TRANSFER_CLASS_3"/>
    <property type="match status" value="1"/>
</dbReference>
<comment type="caution">
    <text evidence="6">The sequence shown here is derived from an EMBL/GenBank/DDBJ whole genome shotgun (WGS) entry which is preliminary data.</text>
</comment>
<keyword evidence="2 6" id="KW-0032">Aminotransferase</keyword>
<reference evidence="6" key="1">
    <citation type="journal article" date="2020" name="ISME J.">
        <title>Gammaproteobacteria mediating utilization of methyl-, sulfur- and petroleum organic compounds in deep ocean hydrothermal plumes.</title>
        <authorList>
            <person name="Zhou Z."/>
            <person name="Liu Y."/>
            <person name="Pan J."/>
            <person name="Cron B.R."/>
            <person name="Toner B.M."/>
            <person name="Anantharaman K."/>
            <person name="Breier J.A."/>
            <person name="Dick G.J."/>
            <person name="Li M."/>
        </authorList>
    </citation>
    <scope>NUCLEOTIDE SEQUENCE</scope>
    <source>
        <strain evidence="6">SZUA-1515</strain>
    </source>
</reference>
<name>A0A833EAM0_CALS0</name>
<dbReference type="PANTHER" id="PTHR11986:SF79">
    <property type="entry name" value="ACETYLORNITHINE AMINOTRANSFERASE, MITOCHONDRIAL"/>
    <property type="match status" value="1"/>
</dbReference>
<dbReference type="InterPro" id="IPR005814">
    <property type="entry name" value="Aminotrans_3"/>
</dbReference>
<keyword evidence="4 5" id="KW-0663">Pyridoxal phosphate</keyword>
<protein>
    <submittedName>
        <fullName evidence="6">Aspartate aminotransferase family protein</fullName>
    </submittedName>
</protein>
<dbReference type="Gene3D" id="3.40.640.10">
    <property type="entry name" value="Type I PLP-dependent aspartate aminotransferase-like (Major domain)"/>
    <property type="match status" value="1"/>
</dbReference>
<evidence type="ECO:0000256" key="5">
    <source>
        <dbReference type="RuleBase" id="RU003560"/>
    </source>
</evidence>
<evidence type="ECO:0000256" key="2">
    <source>
        <dbReference type="ARBA" id="ARBA00022576"/>
    </source>
</evidence>
<dbReference type="AlphaFoldDB" id="A0A833EAM0"/>
<dbReference type="InterPro" id="IPR015422">
    <property type="entry name" value="PyrdxlP-dep_Trfase_small"/>
</dbReference>
<evidence type="ECO:0000256" key="1">
    <source>
        <dbReference type="ARBA" id="ARBA00001933"/>
    </source>
</evidence>
<sequence>MSGVFERDSKYLLQSLPSRTRLHITRGRGARVWDSSGREYLDFFSGIAVNNVGHCHPRVVEAVKKQAETLMHTSLLYYIDPPVRLAEKLAEITPRSISRFFFANSGAEAVEGAVKLAKKYAYKNRKSASHVIALDLSFHGRTALALTLTGQHKYKHGLGAFANYPGVVHVASPYCYRCPLGLDYPRCGVKCAEALEDAINRRTPGEATAFIAEPIQGEGGIITPPVEYFKKVNEVCGRYGVLFICDEVQTGFGRTGRLFAAEHYGLEPDLMTMAKALGGGLPIGAIGVSEEVASAIDAGDHFSTFGGNPVACAAASAAIEAVLDEMLHERAEKLGRMLMDGLKEVQEELGLIGDVRGKGLMVGVELVKDRETKEPADKEAAKAAEHALREGVIIGVGGVYKNVLRLQPPLVIDENDVNRVVETIERSIRSLSKPGGT</sequence>
<dbReference type="SUPFAM" id="SSF53383">
    <property type="entry name" value="PLP-dependent transferases"/>
    <property type="match status" value="1"/>
</dbReference>
<evidence type="ECO:0000313" key="6">
    <source>
        <dbReference type="EMBL" id="HIQ30524.1"/>
    </source>
</evidence>
<dbReference type="FunFam" id="3.40.640.10:FF:000004">
    <property type="entry name" value="Acetylornithine aminotransferase"/>
    <property type="match status" value="1"/>
</dbReference>
<dbReference type="Pfam" id="PF00202">
    <property type="entry name" value="Aminotran_3"/>
    <property type="match status" value="1"/>
</dbReference>